<keyword evidence="2" id="KW-0472">Membrane</keyword>
<feature type="region of interest" description="Disordered" evidence="1">
    <location>
        <begin position="75"/>
        <end position="94"/>
    </location>
</feature>
<feature type="domain" description="TIR" evidence="3">
    <location>
        <begin position="101"/>
        <end position="221"/>
    </location>
</feature>
<feature type="compositionally biased region" description="Pro residues" evidence="1">
    <location>
        <begin position="84"/>
        <end position="93"/>
    </location>
</feature>
<dbReference type="Proteomes" id="UP001501474">
    <property type="component" value="Unassembled WGS sequence"/>
</dbReference>
<sequence length="233" mass="25029">MPRHPDRGTLEQAAGKTLARTSQASGANRPQQSDTTPTLPVMTGVETANLAIGIAGVIAAAAGVWFAHHDYRARRSGARRTPEPPDPPAPIGPQGPYDALVAYAAGDADAAEVLARRLHEAGLNVFLARWVEPGLVPLLETERALTESGWGVLVFGSGTKVDLRARDEYAALLHRKYEGSLRFVPARATQDQLPPLAAIHQPLDLTRPGTDHYDREVARLVRIIRAPRRAAGA</sequence>
<reference evidence="4 5" key="1">
    <citation type="journal article" date="2019" name="Int. J. Syst. Evol. Microbiol.">
        <title>The Global Catalogue of Microorganisms (GCM) 10K type strain sequencing project: providing services to taxonomists for standard genome sequencing and annotation.</title>
        <authorList>
            <consortium name="The Broad Institute Genomics Platform"/>
            <consortium name="The Broad Institute Genome Sequencing Center for Infectious Disease"/>
            <person name="Wu L."/>
            <person name="Ma J."/>
        </authorList>
    </citation>
    <scope>NUCLEOTIDE SEQUENCE [LARGE SCALE GENOMIC DNA]</scope>
    <source>
        <strain evidence="4 5">JCM 3053</strain>
    </source>
</reference>
<evidence type="ECO:0000256" key="2">
    <source>
        <dbReference type="SAM" id="Phobius"/>
    </source>
</evidence>
<name>A0ABN3DGF7_9ACTN</name>
<dbReference type="Gene3D" id="3.40.50.10140">
    <property type="entry name" value="Toll/interleukin-1 receptor homology (TIR) domain"/>
    <property type="match status" value="1"/>
</dbReference>
<feature type="region of interest" description="Disordered" evidence="1">
    <location>
        <begin position="1"/>
        <end position="39"/>
    </location>
</feature>
<organism evidence="4 5">
    <name type="scientific">Streptomyces indiaensis</name>
    <dbReference type="NCBI Taxonomy" id="284033"/>
    <lineage>
        <taxon>Bacteria</taxon>
        <taxon>Bacillati</taxon>
        <taxon>Actinomycetota</taxon>
        <taxon>Actinomycetes</taxon>
        <taxon>Kitasatosporales</taxon>
        <taxon>Streptomycetaceae</taxon>
        <taxon>Streptomyces</taxon>
    </lineage>
</organism>
<protein>
    <recommendedName>
        <fullName evidence="3">TIR domain-containing protein</fullName>
    </recommendedName>
</protein>
<dbReference type="InterPro" id="IPR000157">
    <property type="entry name" value="TIR_dom"/>
</dbReference>
<gene>
    <name evidence="4" type="ORF">GCM10010104_25200</name>
</gene>
<keyword evidence="2" id="KW-0812">Transmembrane</keyword>
<evidence type="ECO:0000259" key="3">
    <source>
        <dbReference type="Pfam" id="PF13676"/>
    </source>
</evidence>
<evidence type="ECO:0000256" key="1">
    <source>
        <dbReference type="SAM" id="MobiDB-lite"/>
    </source>
</evidence>
<feature type="compositionally biased region" description="Polar residues" evidence="1">
    <location>
        <begin position="19"/>
        <end position="38"/>
    </location>
</feature>
<keyword evidence="2" id="KW-1133">Transmembrane helix</keyword>
<keyword evidence="5" id="KW-1185">Reference proteome</keyword>
<dbReference type="InterPro" id="IPR035897">
    <property type="entry name" value="Toll_tir_struct_dom_sf"/>
</dbReference>
<comment type="caution">
    <text evidence="4">The sequence shown here is derived from an EMBL/GenBank/DDBJ whole genome shotgun (WGS) entry which is preliminary data.</text>
</comment>
<evidence type="ECO:0000313" key="4">
    <source>
        <dbReference type="EMBL" id="GAA2230627.1"/>
    </source>
</evidence>
<proteinExistence type="predicted"/>
<dbReference type="SUPFAM" id="SSF52200">
    <property type="entry name" value="Toll/Interleukin receptor TIR domain"/>
    <property type="match status" value="1"/>
</dbReference>
<dbReference type="EMBL" id="BAAART010000055">
    <property type="protein sequence ID" value="GAA2230627.1"/>
    <property type="molecule type" value="Genomic_DNA"/>
</dbReference>
<feature type="transmembrane region" description="Helical" evidence="2">
    <location>
        <begin position="48"/>
        <end position="67"/>
    </location>
</feature>
<accession>A0ABN3DGF7</accession>
<evidence type="ECO:0000313" key="5">
    <source>
        <dbReference type="Proteomes" id="UP001501474"/>
    </source>
</evidence>
<dbReference type="Pfam" id="PF13676">
    <property type="entry name" value="TIR_2"/>
    <property type="match status" value="1"/>
</dbReference>